<dbReference type="Proteomes" id="UP000299102">
    <property type="component" value="Unassembled WGS sequence"/>
</dbReference>
<gene>
    <name evidence="1" type="ORF">EVAR_34547_1</name>
</gene>
<keyword evidence="2" id="KW-1185">Reference proteome</keyword>
<sequence length="111" mass="11997">MRRRTPAKCELHSSYGSCVIDDSEISVRKSAARRAAGGGAGGARRQRWAHGEIVNLVCGRAYLNFGAGGARGAADKKVDRDQSFHVVRSFYSSLASSTSINRFEWLCADSS</sequence>
<dbReference type="EMBL" id="BGZK01000738">
    <property type="protein sequence ID" value="GBP58545.1"/>
    <property type="molecule type" value="Genomic_DNA"/>
</dbReference>
<evidence type="ECO:0000313" key="1">
    <source>
        <dbReference type="EMBL" id="GBP58545.1"/>
    </source>
</evidence>
<comment type="caution">
    <text evidence="1">The sequence shown here is derived from an EMBL/GenBank/DDBJ whole genome shotgun (WGS) entry which is preliminary data.</text>
</comment>
<proteinExistence type="predicted"/>
<accession>A0A4C1X8G4</accession>
<organism evidence="1 2">
    <name type="scientific">Eumeta variegata</name>
    <name type="common">Bagworm moth</name>
    <name type="synonym">Eumeta japonica</name>
    <dbReference type="NCBI Taxonomy" id="151549"/>
    <lineage>
        <taxon>Eukaryota</taxon>
        <taxon>Metazoa</taxon>
        <taxon>Ecdysozoa</taxon>
        <taxon>Arthropoda</taxon>
        <taxon>Hexapoda</taxon>
        <taxon>Insecta</taxon>
        <taxon>Pterygota</taxon>
        <taxon>Neoptera</taxon>
        <taxon>Endopterygota</taxon>
        <taxon>Lepidoptera</taxon>
        <taxon>Glossata</taxon>
        <taxon>Ditrysia</taxon>
        <taxon>Tineoidea</taxon>
        <taxon>Psychidae</taxon>
        <taxon>Oiketicinae</taxon>
        <taxon>Eumeta</taxon>
    </lineage>
</organism>
<dbReference type="AlphaFoldDB" id="A0A4C1X8G4"/>
<reference evidence="1 2" key="1">
    <citation type="journal article" date="2019" name="Commun. Biol.">
        <title>The bagworm genome reveals a unique fibroin gene that provides high tensile strength.</title>
        <authorList>
            <person name="Kono N."/>
            <person name="Nakamura H."/>
            <person name="Ohtoshi R."/>
            <person name="Tomita M."/>
            <person name="Numata K."/>
            <person name="Arakawa K."/>
        </authorList>
    </citation>
    <scope>NUCLEOTIDE SEQUENCE [LARGE SCALE GENOMIC DNA]</scope>
</reference>
<protein>
    <submittedName>
        <fullName evidence="1">Uncharacterized protein</fullName>
    </submittedName>
</protein>
<evidence type="ECO:0000313" key="2">
    <source>
        <dbReference type="Proteomes" id="UP000299102"/>
    </source>
</evidence>
<name>A0A4C1X8G4_EUMVA</name>